<organism evidence="3 4">
    <name type="scientific">Salipiger bermudensis (strain DSM 26914 / JCM 13377 / KCTC 12554 / HTCC2601)</name>
    <name type="common">Pelagibaca bermudensis</name>
    <dbReference type="NCBI Taxonomy" id="314265"/>
    <lineage>
        <taxon>Bacteria</taxon>
        <taxon>Pseudomonadati</taxon>
        <taxon>Pseudomonadota</taxon>
        <taxon>Alphaproteobacteria</taxon>
        <taxon>Rhodobacterales</taxon>
        <taxon>Roseobacteraceae</taxon>
        <taxon>Salipiger</taxon>
    </lineage>
</organism>
<dbReference type="OrthoDB" id="7863719at2"/>
<reference evidence="3 4" key="1">
    <citation type="journal article" date="2010" name="J. Bacteriol.">
        <title>Genome sequences of Pelagibaca bermudensis HTCC2601T and Maritimibacter alkaliphilus HTCC2654T, the type strains of two marine Roseobacter genera.</title>
        <authorList>
            <person name="Thrash J.C."/>
            <person name="Cho J.C."/>
            <person name="Ferriera S."/>
            <person name="Johnson J."/>
            <person name="Vergin K.L."/>
            <person name="Giovannoni S.J."/>
        </authorList>
    </citation>
    <scope>NUCLEOTIDE SEQUENCE [LARGE SCALE GENOMIC DNA]</scope>
    <source>
        <strain evidence="4">DSM 26914 / JCM 13377 / KCTC 12554 / HTCC2601</strain>
    </source>
</reference>
<keyword evidence="4" id="KW-1185">Reference proteome</keyword>
<dbReference type="EMBL" id="AATQ01000007">
    <property type="protein sequence ID" value="EAU47396.1"/>
    <property type="molecule type" value="Genomic_DNA"/>
</dbReference>
<dbReference type="AlphaFoldDB" id="Q0FSX3"/>
<dbReference type="STRING" id="314265.R2601_21331"/>
<evidence type="ECO:0000256" key="2">
    <source>
        <dbReference type="SAM" id="Phobius"/>
    </source>
</evidence>
<keyword evidence="2" id="KW-1133">Transmembrane helix</keyword>
<keyword evidence="2" id="KW-0472">Membrane</keyword>
<evidence type="ECO:0000256" key="1">
    <source>
        <dbReference type="SAM" id="MobiDB-lite"/>
    </source>
</evidence>
<feature type="compositionally biased region" description="Basic and acidic residues" evidence="1">
    <location>
        <begin position="1"/>
        <end position="11"/>
    </location>
</feature>
<protein>
    <recommendedName>
        <fullName evidence="5">Dihydroorotate dehydrogenase</fullName>
    </recommendedName>
</protein>
<evidence type="ECO:0008006" key="5">
    <source>
        <dbReference type="Google" id="ProtNLM"/>
    </source>
</evidence>
<keyword evidence="2" id="KW-0812">Transmembrane</keyword>
<feature type="transmembrane region" description="Helical" evidence="2">
    <location>
        <begin position="68"/>
        <end position="93"/>
    </location>
</feature>
<feature type="region of interest" description="Disordered" evidence="1">
    <location>
        <begin position="1"/>
        <end position="28"/>
    </location>
</feature>
<evidence type="ECO:0000313" key="3">
    <source>
        <dbReference type="EMBL" id="EAU47396.1"/>
    </source>
</evidence>
<comment type="caution">
    <text evidence="3">The sequence shown here is derived from an EMBL/GenBank/DDBJ whole genome shotgun (WGS) entry which is preliminary data.</text>
</comment>
<accession>Q0FSX3</accession>
<proteinExistence type="predicted"/>
<evidence type="ECO:0000313" key="4">
    <source>
        <dbReference type="Proteomes" id="UP000006230"/>
    </source>
</evidence>
<sequence length="131" mass="13465">MTMSDKRKAEEAGLGPWFDAGRAEAPAPSGDWLARMEALALEEQPTPQAPAVAVSPERARRGVRLRDLMSALGGWPAVAGLAAACAAGVWFGAVSPTGLTEWTAATATAAASDSYTTFEPASGFDVAMLGL</sequence>
<gene>
    <name evidence="3" type="ORF">R2601_21331</name>
</gene>
<dbReference type="Proteomes" id="UP000006230">
    <property type="component" value="Unassembled WGS sequence"/>
</dbReference>
<name>Q0FSX3_SALBH</name>
<dbReference type="HOGENOM" id="CLU_153863_0_0_5"/>